<gene>
    <name evidence="2" type="ORF">EW146_g4091</name>
</gene>
<evidence type="ECO:0000313" key="3">
    <source>
        <dbReference type="Proteomes" id="UP000310158"/>
    </source>
</evidence>
<accession>A0A4S4M1E6</accession>
<comment type="caution">
    <text evidence="2">The sequence shown here is derived from an EMBL/GenBank/DDBJ whole genome shotgun (WGS) entry which is preliminary data.</text>
</comment>
<dbReference type="AlphaFoldDB" id="A0A4S4M1E6"/>
<protein>
    <submittedName>
        <fullName evidence="2">Uncharacterized protein</fullName>
    </submittedName>
</protein>
<sequence length="177" mass="20236">MPNNYVFSLQPTFTQGLILGQLSILILLSLILKYLFLDSTPGRTHERSSYPPRDASVAAASLHQRKGSHEVRSDDRVPDGAPESTEWFNAMLHQVRRDIRHTSLHSICDTDQNYGMISWAQRETRCRGSGWRNSRTGSGRLDFWSVASHLVALTRSKFTRSTWGSQLRDYQTRARDL</sequence>
<name>A0A4S4M1E6_9AGAM</name>
<proteinExistence type="predicted"/>
<keyword evidence="1" id="KW-0472">Membrane</keyword>
<evidence type="ECO:0000256" key="1">
    <source>
        <dbReference type="SAM" id="Phobius"/>
    </source>
</evidence>
<keyword evidence="3" id="KW-1185">Reference proteome</keyword>
<dbReference type="Proteomes" id="UP000310158">
    <property type="component" value="Unassembled WGS sequence"/>
</dbReference>
<keyword evidence="1" id="KW-1133">Transmembrane helix</keyword>
<evidence type="ECO:0000313" key="2">
    <source>
        <dbReference type="EMBL" id="THH16570.1"/>
    </source>
</evidence>
<feature type="transmembrane region" description="Helical" evidence="1">
    <location>
        <begin position="12"/>
        <end position="37"/>
    </location>
</feature>
<keyword evidence="1" id="KW-0812">Transmembrane</keyword>
<dbReference type="EMBL" id="SGPL01000151">
    <property type="protein sequence ID" value="THH16570.1"/>
    <property type="molecule type" value="Genomic_DNA"/>
</dbReference>
<reference evidence="2 3" key="1">
    <citation type="submission" date="2019-02" db="EMBL/GenBank/DDBJ databases">
        <title>Genome sequencing of the rare red list fungi Bondarzewia mesenterica.</title>
        <authorList>
            <person name="Buettner E."/>
            <person name="Kellner H."/>
        </authorList>
    </citation>
    <scope>NUCLEOTIDE SEQUENCE [LARGE SCALE GENOMIC DNA]</scope>
    <source>
        <strain evidence="2 3">DSM 108281</strain>
    </source>
</reference>
<organism evidence="2 3">
    <name type="scientific">Bondarzewia mesenterica</name>
    <dbReference type="NCBI Taxonomy" id="1095465"/>
    <lineage>
        <taxon>Eukaryota</taxon>
        <taxon>Fungi</taxon>
        <taxon>Dikarya</taxon>
        <taxon>Basidiomycota</taxon>
        <taxon>Agaricomycotina</taxon>
        <taxon>Agaricomycetes</taxon>
        <taxon>Russulales</taxon>
        <taxon>Bondarzewiaceae</taxon>
        <taxon>Bondarzewia</taxon>
    </lineage>
</organism>